<evidence type="ECO:0000256" key="1">
    <source>
        <dbReference type="SAM" id="MobiDB-lite"/>
    </source>
</evidence>
<dbReference type="AlphaFoldDB" id="W3XAI0"/>
<gene>
    <name evidence="3" type="ORF">PFICI_04979</name>
</gene>
<dbReference type="GeneID" id="19269992"/>
<dbReference type="RefSeq" id="XP_007831751.1">
    <property type="nucleotide sequence ID" value="XM_007833560.1"/>
</dbReference>
<dbReference type="OMA" id="GPCELLK"/>
<feature type="transmembrane region" description="Helical" evidence="2">
    <location>
        <begin position="503"/>
        <end position="523"/>
    </location>
</feature>
<organism evidence="3 4">
    <name type="scientific">Pestalotiopsis fici (strain W106-1 / CGMCC3.15140)</name>
    <dbReference type="NCBI Taxonomy" id="1229662"/>
    <lineage>
        <taxon>Eukaryota</taxon>
        <taxon>Fungi</taxon>
        <taxon>Dikarya</taxon>
        <taxon>Ascomycota</taxon>
        <taxon>Pezizomycotina</taxon>
        <taxon>Sordariomycetes</taxon>
        <taxon>Xylariomycetidae</taxon>
        <taxon>Amphisphaeriales</taxon>
        <taxon>Sporocadaceae</taxon>
        <taxon>Pestalotiopsis</taxon>
    </lineage>
</organism>
<keyword evidence="2" id="KW-0472">Membrane</keyword>
<dbReference type="OrthoDB" id="4734538at2759"/>
<accession>W3XAI0</accession>
<keyword evidence="4" id="KW-1185">Reference proteome</keyword>
<evidence type="ECO:0000313" key="3">
    <source>
        <dbReference type="EMBL" id="ETS83103.1"/>
    </source>
</evidence>
<feature type="region of interest" description="Disordered" evidence="1">
    <location>
        <begin position="1"/>
        <end position="27"/>
    </location>
</feature>
<feature type="transmembrane region" description="Helical" evidence="2">
    <location>
        <begin position="42"/>
        <end position="66"/>
    </location>
</feature>
<dbReference type="InParanoid" id="W3XAI0"/>
<name>W3XAI0_PESFW</name>
<evidence type="ECO:0000256" key="2">
    <source>
        <dbReference type="SAM" id="Phobius"/>
    </source>
</evidence>
<reference evidence="4" key="1">
    <citation type="journal article" date="2015" name="BMC Genomics">
        <title>Genomic and transcriptomic analysis of the endophytic fungus Pestalotiopsis fici reveals its lifestyle and high potential for synthesis of natural products.</title>
        <authorList>
            <person name="Wang X."/>
            <person name="Zhang X."/>
            <person name="Liu L."/>
            <person name="Xiang M."/>
            <person name="Wang W."/>
            <person name="Sun X."/>
            <person name="Che Y."/>
            <person name="Guo L."/>
            <person name="Liu G."/>
            <person name="Guo L."/>
            <person name="Wang C."/>
            <person name="Yin W.B."/>
            <person name="Stadler M."/>
            <person name="Zhang X."/>
            <person name="Liu X."/>
        </authorList>
    </citation>
    <scope>NUCLEOTIDE SEQUENCE [LARGE SCALE GENOMIC DNA]</scope>
    <source>
        <strain evidence="4">W106-1 / CGMCC3.15140</strain>
    </source>
</reference>
<sequence>MSVSSYERLDSLNSETIGGEPRRSSTRSSSKGLWQFILASKWSISLSLAAGIAIEVGVIIFTFWLAQQRTLSCPDWAIDCKVPSRVTWIANHYQSTQGVVGACYSIGLTTQSYLAHSLSESAVWPLVTKQRFSLDKMDDYLALSRGALAAMPSVMKSARTKSTWFVSLIIGLAIICPLASTPLVGYVYEQINQPVQFAGNYTPGGGIGRVYRQTNGSEHLQAEALSLYASWAHGLVNETTLLDTYRDWYVRRDVLAQRGNMTVNAVRVQKNITCQGVQVDYNPDSPYNFRTNMSRRDSDNAAEVQVGTIPKLTVWAHDYGFLSTTRTTATLIFSVLNGEIEGGAWTSIDGWPLVNGTSSIACDVDVEFVDETLRIGDGGISSDSPVTISSVKQIHTADNSDPFGNNKSEVALWFAVAPIICGISVGDRQPLFFNNSVTNLPDLEVTGNKVPAIFTADGIERFIDVAIGAMALGTSSHWSERNDSLTIKSSILQRKMHASRPPMLLILPLLLVLYTGLLAAWNARAHQQRRVPMMRMAGIAEVLKSSQSEEIKALATRDPQFPRQRAAFSERPKMKFGVTPGDVVGLGSHGVRKL</sequence>
<dbReference type="Proteomes" id="UP000030651">
    <property type="component" value="Unassembled WGS sequence"/>
</dbReference>
<dbReference type="eggNOG" id="ENOG502SJEX">
    <property type="taxonomic scope" value="Eukaryota"/>
</dbReference>
<dbReference type="HOGENOM" id="CLU_022086_0_0_1"/>
<protein>
    <submittedName>
        <fullName evidence="3">Uncharacterized protein</fullName>
    </submittedName>
</protein>
<feature type="compositionally biased region" description="Polar residues" evidence="1">
    <location>
        <begin position="1"/>
        <end position="16"/>
    </location>
</feature>
<dbReference type="KEGG" id="pfy:PFICI_04979"/>
<proteinExistence type="predicted"/>
<keyword evidence="2" id="KW-0812">Transmembrane</keyword>
<keyword evidence="2" id="KW-1133">Transmembrane helix</keyword>
<dbReference type="EMBL" id="KI912111">
    <property type="protein sequence ID" value="ETS83103.1"/>
    <property type="molecule type" value="Genomic_DNA"/>
</dbReference>
<feature type="transmembrane region" description="Helical" evidence="2">
    <location>
        <begin position="164"/>
        <end position="188"/>
    </location>
</feature>
<evidence type="ECO:0000313" key="4">
    <source>
        <dbReference type="Proteomes" id="UP000030651"/>
    </source>
</evidence>